<comment type="caution">
    <text evidence="2">The sequence shown here is derived from an EMBL/GenBank/DDBJ whole genome shotgun (WGS) entry which is preliminary data.</text>
</comment>
<dbReference type="Gene3D" id="3.40.50.2000">
    <property type="entry name" value="Glycogen Phosphorylase B"/>
    <property type="match status" value="2"/>
</dbReference>
<protein>
    <submittedName>
        <fullName evidence="2">Glycosyltransferase involved in cell wall biosynthesis</fullName>
    </submittedName>
</protein>
<evidence type="ECO:0000313" key="3">
    <source>
        <dbReference type="Proteomes" id="UP000517916"/>
    </source>
</evidence>
<proteinExistence type="predicted"/>
<keyword evidence="3" id="KW-1185">Reference proteome</keyword>
<dbReference type="InterPro" id="IPR022622">
    <property type="entry name" value="DUF3492"/>
</dbReference>
<gene>
    <name evidence="2" type="ORF">BC739_004413</name>
</gene>
<name>A0ABR6BJY2_9PSEU</name>
<dbReference type="Proteomes" id="UP000517916">
    <property type="component" value="Unassembled WGS sequence"/>
</dbReference>
<evidence type="ECO:0000259" key="1">
    <source>
        <dbReference type="Pfam" id="PF11997"/>
    </source>
</evidence>
<dbReference type="Pfam" id="PF13692">
    <property type="entry name" value="Glyco_trans_1_4"/>
    <property type="match status" value="1"/>
</dbReference>
<dbReference type="Pfam" id="PF11997">
    <property type="entry name" value="DUF3492"/>
    <property type="match status" value="1"/>
</dbReference>
<accession>A0ABR6BJY2</accession>
<dbReference type="EMBL" id="JACJID010000003">
    <property type="protein sequence ID" value="MBA8927207.1"/>
    <property type="molecule type" value="Genomic_DNA"/>
</dbReference>
<dbReference type="NCBIfam" id="NF038011">
    <property type="entry name" value="PelF"/>
    <property type="match status" value="1"/>
</dbReference>
<organism evidence="2 3">
    <name type="scientific">Kutzneria viridogrisea</name>
    <dbReference type="NCBI Taxonomy" id="47990"/>
    <lineage>
        <taxon>Bacteria</taxon>
        <taxon>Bacillati</taxon>
        <taxon>Actinomycetota</taxon>
        <taxon>Actinomycetes</taxon>
        <taxon>Pseudonocardiales</taxon>
        <taxon>Pseudonocardiaceae</taxon>
        <taxon>Kutzneria</taxon>
    </lineage>
</organism>
<evidence type="ECO:0000313" key="2">
    <source>
        <dbReference type="EMBL" id="MBA8927207.1"/>
    </source>
</evidence>
<feature type="domain" description="DUF3492" evidence="1">
    <location>
        <begin position="1"/>
        <end position="260"/>
    </location>
</feature>
<reference evidence="2 3" key="1">
    <citation type="submission" date="2020-08" db="EMBL/GenBank/DDBJ databases">
        <title>Genomic Encyclopedia of Archaeal and Bacterial Type Strains, Phase II (KMG-II): from individual species to whole genera.</title>
        <authorList>
            <person name="Goeker M."/>
        </authorList>
    </citation>
    <scope>NUCLEOTIDE SEQUENCE [LARGE SCALE GENOMIC DNA]</scope>
    <source>
        <strain evidence="2 3">DSM 43850</strain>
    </source>
</reference>
<dbReference type="SUPFAM" id="SSF53756">
    <property type="entry name" value="UDP-Glycosyltransferase/glycogen phosphorylase"/>
    <property type="match status" value="1"/>
</dbReference>
<dbReference type="InterPro" id="IPR047691">
    <property type="entry name" value="PelF-like"/>
</dbReference>
<sequence>MTEGTYPHSFGGVSVWCDQLVRGMPDYDFHVVALVGGTVNQPAWELPRNVASVTPVPLWGAVPAGRTPGRQARRAFRPLIRDFFDTLLDPTDAGQQWFGLVLRELFEYGQRYDLTAALRGEHTVRALSDAWQDGWLDGEATAPTVFDALTAVELLEHSLRPLAIPPVRAEVSHCVANGLAALPALAAKWTYGTPLLLTEHGIYLRERYLGYRGGPYRWPVKALHLAFLRKLCTQAYLEAGMIAPGNIYNKRWEERLGAEPTAIRTVYNGVDPADFPAVDSEPEVPTVSWAGRVDPIKDLETLLRAFALVHKRLPEARLRLFGGTPKGGEGYLNRCKDLAAQLGIGEVATFEGRVEEIRDAYAAGHVVVLSSISEGFPYTVIEAMTSARACVATDVGGVCEAVGDTGLVVPPRDPEAMAKACLDLLTDNDLRHRLGQAARTRALEYFTVDQAIGTFDELYATLARKYPLNQDREVRSA</sequence>
<dbReference type="PANTHER" id="PTHR12526:SF636">
    <property type="entry name" value="BLL3647 PROTEIN"/>
    <property type="match status" value="1"/>
</dbReference>
<dbReference type="PANTHER" id="PTHR12526">
    <property type="entry name" value="GLYCOSYLTRANSFERASE"/>
    <property type="match status" value="1"/>
</dbReference>